<dbReference type="Pfam" id="PF05124">
    <property type="entry name" value="S_layer_C"/>
    <property type="match status" value="1"/>
</dbReference>
<reference evidence="2" key="1">
    <citation type="submission" date="2009-08" db="EMBL/GenBank/DDBJ databases">
        <title>Complete sequence of chromosome of Methanocaldococcus fervens AG86.</title>
        <authorList>
            <consortium name="US DOE Joint Genome Institute"/>
            <person name="Lucas S."/>
            <person name="Copeland A."/>
            <person name="Lapidus A."/>
            <person name="Glavina del Rio T."/>
            <person name="Tice H."/>
            <person name="Bruce D."/>
            <person name="Goodwin L."/>
            <person name="Pitluck S."/>
            <person name="Chertkov O."/>
            <person name="Detter J.C."/>
            <person name="Han C."/>
            <person name="Tapia R."/>
            <person name="Larimer F."/>
            <person name="Land M."/>
            <person name="Hauser L."/>
            <person name="Kyrpides N."/>
            <person name="Ovchinnikova G."/>
            <person name="Lupa-Sieprawska M."/>
            <person name="Whitman W.B."/>
        </authorList>
    </citation>
    <scope>NUCLEOTIDE SEQUENCE [LARGE SCALE GENOMIC DNA]</scope>
    <source>
        <strain evidence="2">AG86</strain>
    </source>
</reference>
<gene>
    <name evidence="2" type="ordered locus">Mefer_0843</name>
</gene>
<protein>
    <submittedName>
        <fullName evidence="2">S-layer family protein</fullName>
    </submittedName>
</protein>
<dbReference type="Proteomes" id="UP000001495">
    <property type="component" value="Chromosome"/>
</dbReference>
<dbReference type="OrthoDB" id="148350at2157"/>
<name>C7P7X9_METFA</name>
<dbReference type="GeneID" id="8365522"/>
<proteinExistence type="predicted"/>
<dbReference type="AlphaFoldDB" id="C7P7X9"/>
<dbReference type="eggNOG" id="arCOG03418">
    <property type="taxonomic scope" value="Archaea"/>
</dbReference>
<dbReference type="RefSeq" id="WP_015791398.1">
    <property type="nucleotide sequence ID" value="NC_013156.1"/>
</dbReference>
<organism evidence="2 3">
    <name type="scientific">Methanocaldococcus fervens (strain DSM 4213 / JCM 15782 / AG86)</name>
    <name type="common">Methanococcus fervens</name>
    <dbReference type="NCBI Taxonomy" id="573064"/>
    <lineage>
        <taxon>Archaea</taxon>
        <taxon>Methanobacteriati</taxon>
        <taxon>Methanobacteriota</taxon>
        <taxon>Methanomada group</taxon>
        <taxon>Methanococci</taxon>
        <taxon>Methanococcales</taxon>
        <taxon>Methanocaldococcaceae</taxon>
        <taxon>Methanocaldococcus</taxon>
    </lineage>
</organism>
<dbReference type="NCBIfam" id="TIGR01564">
    <property type="entry name" value="S_layer_MJ"/>
    <property type="match status" value="1"/>
</dbReference>
<sequence>MRGTLLLILLLVISVGYALPTEPIIIVNKSTADYENVKVLMDNLYSSREINVDEDCVTVNVKDIVYMPAVDELEIEDNDKKLDIEFDNNGGNIKYKDIYYIEYLNFEEGDEVTFFDKKYLVEDISSDYILLKEKDGEEIETNGSFEYDGYKVVVKLVSSDSKTIVVDIYENDNLVDSPKLDRDEFYHLEDGTLGIVYKNCTKSGNKYYFTFEVYSIIKIEEDEDYPLDKRFRVKDVSSERIKLEYKNVGNLEEEINLFNYTIMPEEIYDNYVLFKVVKKESKTLNMKNKDTAYLGDGIYAVKINDEIHVYYKGKELKNEKIYLNSMDAFDIASLNIDKDIILIGGPKVNKFVKELEDKGLLKVNVTNNYPGNNMGVIQKIKNPYNGNNIYVLAGSNRLGTKAAILAFLTKYNGEDVLKVEWKEGMVEVK</sequence>
<evidence type="ECO:0000259" key="1">
    <source>
        <dbReference type="Pfam" id="PF05124"/>
    </source>
</evidence>
<dbReference type="EMBL" id="CP001696">
    <property type="protein sequence ID" value="ACV24661.1"/>
    <property type="molecule type" value="Genomic_DNA"/>
</dbReference>
<feature type="domain" description="S-layer protein outer" evidence="1">
    <location>
        <begin position="320"/>
        <end position="408"/>
    </location>
</feature>
<keyword evidence="3" id="KW-1185">Reference proteome</keyword>
<dbReference type="HOGENOM" id="CLU_640322_0_0_2"/>
<dbReference type="KEGG" id="mfe:Mefer_0843"/>
<evidence type="ECO:0000313" key="3">
    <source>
        <dbReference type="Proteomes" id="UP000001495"/>
    </source>
</evidence>
<evidence type="ECO:0000313" key="2">
    <source>
        <dbReference type="EMBL" id="ACV24661.1"/>
    </source>
</evidence>
<dbReference type="InterPro" id="IPR022651">
    <property type="entry name" value="S_layer_C"/>
</dbReference>
<accession>C7P7X9</accession>
<dbReference type="InterPro" id="IPR006454">
    <property type="entry name" value="S_layer_MJ"/>
</dbReference>